<proteinExistence type="predicted"/>
<protein>
    <submittedName>
        <fullName evidence="1">Uncharacterized protein</fullName>
    </submittedName>
</protein>
<evidence type="ECO:0000313" key="1">
    <source>
        <dbReference type="EMBL" id="TDP97641.1"/>
    </source>
</evidence>
<organism evidence="1 2">
    <name type="scientific">Labedaea rhizosphaerae</name>
    <dbReference type="NCBI Taxonomy" id="598644"/>
    <lineage>
        <taxon>Bacteria</taxon>
        <taxon>Bacillati</taxon>
        <taxon>Actinomycetota</taxon>
        <taxon>Actinomycetes</taxon>
        <taxon>Pseudonocardiales</taxon>
        <taxon>Pseudonocardiaceae</taxon>
        <taxon>Labedaea</taxon>
    </lineage>
</organism>
<dbReference type="EMBL" id="SNXZ01000003">
    <property type="protein sequence ID" value="TDP97641.1"/>
    <property type="molecule type" value="Genomic_DNA"/>
</dbReference>
<dbReference type="Proteomes" id="UP000295444">
    <property type="component" value="Unassembled WGS sequence"/>
</dbReference>
<dbReference type="AlphaFoldDB" id="A0A4R6SCF8"/>
<accession>A0A4R6SCF8</accession>
<name>A0A4R6SCF8_LABRH</name>
<gene>
    <name evidence="1" type="ORF">EV186_103605</name>
</gene>
<sequence length="51" mass="5388">MVYAQPYAMNVTPGSTATLAVRLRANSAMAADPVNNAYLSVSAFWAPSKLV</sequence>
<evidence type="ECO:0000313" key="2">
    <source>
        <dbReference type="Proteomes" id="UP000295444"/>
    </source>
</evidence>
<keyword evidence="2" id="KW-1185">Reference proteome</keyword>
<comment type="caution">
    <text evidence="1">The sequence shown here is derived from an EMBL/GenBank/DDBJ whole genome shotgun (WGS) entry which is preliminary data.</text>
</comment>
<reference evidence="1 2" key="1">
    <citation type="submission" date="2019-03" db="EMBL/GenBank/DDBJ databases">
        <title>Genomic Encyclopedia of Type Strains, Phase IV (KMG-IV): sequencing the most valuable type-strain genomes for metagenomic binning, comparative biology and taxonomic classification.</title>
        <authorList>
            <person name="Goeker M."/>
        </authorList>
    </citation>
    <scope>NUCLEOTIDE SEQUENCE [LARGE SCALE GENOMIC DNA]</scope>
    <source>
        <strain evidence="1 2">DSM 45361</strain>
    </source>
</reference>